<feature type="compositionally biased region" description="Low complexity" evidence="1">
    <location>
        <begin position="378"/>
        <end position="387"/>
    </location>
</feature>
<evidence type="ECO:0000313" key="4">
    <source>
        <dbReference type="Proteomes" id="UP000479190"/>
    </source>
</evidence>
<keyword evidence="2" id="KW-0472">Membrane</keyword>
<feature type="region of interest" description="Disordered" evidence="1">
    <location>
        <begin position="373"/>
        <end position="435"/>
    </location>
</feature>
<feature type="region of interest" description="Disordered" evidence="1">
    <location>
        <begin position="1326"/>
        <end position="1350"/>
    </location>
</feature>
<dbReference type="InterPro" id="IPR052145">
    <property type="entry name" value="Mediator/Homeobox_domain"/>
</dbReference>
<dbReference type="PANTHER" id="PTHR24330:SF19">
    <property type="entry name" value="MEDIATOR OF RNA POLYMERASE II TRANSCRIPTION SUBUNIT 29"/>
    <property type="match status" value="1"/>
</dbReference>
<dbReference type="PANTHER" id="PTHR24330">
    <property type="entry name" value="HOMEOBOX PROTEIN BARH-LIKE"/>
    <property type="match status" value="1"/>
</dbReference>
<name>A0A6H5IV51_9HYME</name>
<proteinExistence type="predicted"/>
<feature type="compositionally biased region" description="Basic and acidic residues" evidence="1">
    <location>
        <begin position="538"/>
        <end position="549"/>
    </location>
</feature>
<accession>A0A6H5IV51</accession>
<reference evidence="3 4" key="1">
    <citation type="submission" date="2020-02" db="EMBL/GenBank/DDBJ databases">
        <authorList>
            <person name="Ferguson B K."/>
        </authorList>
    </citation>
    <scope>NUCLEOTIDE SEQUENCE [LARGE SCALE GENOMIC DNA]</scope>
</reference>
<dbReference type="OrthoDB" id="7701207at2759"/>
<dbReference type="EMBL" id="CADCXV010001103">
    <property type="protein sequence ID" value="CAB0041257.1"/>
    <property type="molecule type" value="Genomic_DNA"/>
</dbReference>
<feature type="region of interest" description="Disordered" evidence="1">
    <location>
        <begin position="110"/>
        <end position="130"/>
    </location>
</feature>
<feature type="transmembrane region" description="Helical" evidence="2">
    <location>
        <begin position="75"/>
        <end position="94"/>
    </location>
</feature>
<feature type="compositionally biased region" description="Basic and acidic residues" evidence="1">
    <location>
        <begin position="1095"/>
        <end position="1123"/>
    </location>
</feature>
<keyword evidence="2" id="KW-1133">Transmembrane helix</keyword>
<feature type="transmembrane region" description="Helical" evidence="2">
    <location>
        <begin position="35"/>
        <end position="55"/>
    </location>
</feature>
<evidence type="ECO:0000313" key="3">
    <source>
        <dbReference type="EMBL" id="CAB0041257.1"/>
    </source>
</evidence>
<feature type="compositionally biased region" description="Low complexity" evidence="1">
    <location>
        <begin position="485"/>
        <end position="526"/>
    </location>
</feature>
<protein>
    <submittedName>
        <fullName evidence="3">Uncharacterized protein</fullName>
    </submittedName>
</protein>
<gene>
    <name evidence="3" type="ORF">TBRA_LOCUS12933</name>
</gene>
<feature type="region of interest" description="Disordered" evidence="1">
    <location>
        <begin position="474"/>
        <end position="556"/>
    </location>
</feature>
<keyword evidence="4" id="KW-1185">Reference proteome</keyword>
<evidence type="ECO:0000256" key="2">
    <source>
        <dbReference type="SAM" id="Phobius"/>
    </source>
</evidence>
<feature type="compositionally biased region" description="Pro residues" evidence="1">
    <location>
        <begin position="388"/>
        <end position="397"/>
    </location>
</feature>
<organism evidence="3 4">
    <name type="scientific">Trichogramma brassicae</name>
    <dbReference type="NCBI Taxonomy" id="86971"/>
    <lineage>
        <taxon>Eukaryota</taxon>
        <taxon>Metazoa</taxon>
        <taxon>Ecdysozoa</taxon>
        <taxon>Arthropoda</taxon>
        <taxon>Hexapoda</taxon>
        <taxon>Insecta</taxon>
        <taxon>Pterygota</taxon>
        <taxon>Neoptera</taxon>
        <taxon>Endopterygota</taxon>
        <taxon>Hymenoptera</taxon>
        <taxon>Apocrita</taxon>
        <taxon>Proctotrupomorpha</taxon>
        <taxon>Chalcidoidea</taxon>
        <taxon>Trichogrammatidae</taxon>
        <taxon>Trichogramma</taxon>
    </lineage>
</organism>
<evidence type="ECO:0000256" key="1">
    <source>
        <dbReference type="SAM" id="MobiDB-lite"/>
    </source>
</evidence>
<sequence length="1350" mass="149876">MRPDRREALGRTFALSSCAAIHHHHRRRHCRTSEISTTAVVAVVAAVACIAAYNVARSSAYPRTDLNQVESIYRVLATFFIDQVIGLNFVFYFYHRIFFARESRGKTSALGTRVRERKRSAPVEPSRSRRLKCHSPSTGEGLKLNRALCVNNALSAFNTLNADPAAHMCIVMCRICDETPRCCGELRHAHTNDASVIDGLLPNVHSIGIAIWPRRDAVCITQHECTQQWTPRLSLGFIVRVQGQGYAIVRLRTTSTTSTSGSGSGSSFCRARETRASIYTIAWLRSSRRRRSSSSRHYYLPLLLLLSRMEGMRDVRIPGNACVSVPWMLYIRARQSTPGAKQRKMTTTNNTSHTPEGLQAEVRSAIRVLHGWCPRPPQQQQQQQQQIQPPPPPPPLPQQQQHQGPINRGETVLMPPQRPPRPAGSVVVSSTSNGSNGSIVVSSNGVVNGVNGIGGPGAVGSPAAANLVVTNGNGSSSANNPVPNGGSIISGVTVNGGSSSSSSSGSSTNGASSAANVSNNNSNNSMRPPPPPPPRNRNSSEGKAHHEEPTSSIPDLDSDCEFIARLRRVHTSMICARARALMSSKASLSARCAAQTNAPMFIMQPIRVTRDPPVVSYSRAMFSTLDTEKEKKKREASLGFVRNRAHVVAVVFRHAAHDVYKVHSTHKPWAMLPFIIIHAYYKSSAHNKSMARHTGGYARFLMLLAELLSCVNERERFNCIESERRCAREEAESSYMLDINDALLRAGSSNSAAVAAAAVAASELLKVRVHSVATAVAADCNLDPERCSSLATSKKRSVHKTSLIYFQYTAKRASRSKSSENRSLLRSRSPECLKLRKGAAAKRISLELIRIIDETCTRVLRACSTATAAAVAAVTLASMSKRKRMPQIAGGQRANEREHRPMACRGQTLEMGPFHERLEAPKVADDMFHISSCRMRIKGFQTYNRFTPHIGGNFEISRLRYKIFDAYDNNNKNRRTIEKYIRAAAAAAAVFQRSGPASSTACTARQPTDIPNKHLLRSCITTLDCISSSSHWLIKLRDTTCRMRIRARARVKKKIRSRFHPICVICARAAHRRSTNPHTPTPPTSRKNVNNNTKEQYRQLKESEMTVQEYKSRGASDGAENHHQTGSCCRQPDILTLSNESLDEVKEQQQQQPPPPPPLPPQPQQQQQQQQQQQLQQLQQHRTQDSENLLGRVLAARHWCASKRCSGPCTVLARTYMYCVQFSWWIIPTSAYRRSPRVDRLGVYVFEQAVCSSSSSKPVVLILVFLEHDEMVDEQSLRVYIWKISYYSNVCNDRSIFALTSNQQQQHQLELQQRAFIRCSQPPRRAHVQSSSSSSSSECGEREWPSSATL</sequence>
<feature type="compositionally biased region" description="Low complexity" evidence="1">
    <location>
        <begin position="1164"/>
        <end position="1180"/>
    </location>
</feature>
<keyword evidence="2" id="KW-0812">Transmembrane</keyword>
<feature type="region of interest" description="Disordered" evidence="1">
    <location>
        <begin position="1143"/>
        <end position="1182"/>
    </location>
</feature>
<feature type="region of interest" description="Disordered" evidence="1">
    <location>
        <begin position="336"/>
        <end position="357"/>
    </location>
</feature>
<feature type="compositionally biased region" description="Low complexity" evidence="1">
    <location>
        <begin position="423"/>
        <end position="435"/>
    </location>
</feature>
<feature type="compositionally biased region" description="Polar residues" evidence="1">
    <location>
        <begin position="336"/>
        <end position="354"/>
    </location>
</feature>
<dbReference type="Proteomes" id="UP000479190">
    <property type="component" value="Unassembled WGS sequence"/>
</dbReference>
<feature type="compositionally biased region" description="Pro residues" evidence="1">
    <location>
        <begin position="1152"/>
        <end position="1163"/>
    </location>
</feature>
<feature type="region of interest" description="Disordered" evidence="1">
    <location>
        <begin position="1072"/>
        <end position="1130"/>
    </location>
</feature>